<name>A0A3S4NKF8_PSEFL</name>
<accession>A0A3S4NKF8</accession>
<dbReference type="Gene3D" id="1.10.3790.10">
    <property type="entry name" value="NinB"/>
    <property type="match status" value="1"/>
</dbReference>
<dbReference type="Pfam" id="PF05772">
    <property type="entry name" value="NinB"/>
    <property type="match status" value="1"/>
</dbReference>
<evidence type="ECO:0000313" key="1">
    <source>
        <dbReference type="EMBL" id="VEE45740.1"/>
    </source>
</evidence>
<dbReference type="InterPro" id="IPR036619">
    <property type="entry name" value="NinB_sf"/>
</dbReference>
<evidence type="ECO:0000313" key="2">
    <source>
        <dbReference type="Proteomes" id="UP000278078"/>
    </source>
</evidence>
<dbReference type="SUPFAM" id="SSF103370">
    <property type="entry name" value="NinB"/>
    <property type="match status" value="1"/>
</dbReference>
<dbReference type="Proteomes" id="UP000278078">
    <property type="component" value="Chromosome"/>
</dbReference>
<dbReference type="EMBL" id="LR134300">
    <property type="protein sequence ID" value="VEE45740.1"/>
    <property type="molecule type" value="Genomic_DNA"/>
</dbReference>
<sequence length="133" mass="15593">MANPRFHLRNETDRQRAIAILQRVDLTEGKTWSLHDEARSDAQNRRMWAMLRDISQQVEWYGRKLDDESWKHIFSAAVQQQDAVPGINGGFVVLGVSTRKQSKKWFNEMFLVMESFAAERGVKFTTRDYWEAA</sequence>
<reference evidence="1 2" key="1">
    <citation type="submission" date="2018-12" db="EMBL/GenBank/DDBJ databases">
        <authorList>
            <consortium name="Pathogen Informatics"/>
        </authorList>
    </citation>
    <scope>NUCLEOTIDE SEQUENCE [LARGE SCALE GENOMIC DNA]</scope>
    <source>
        <strain evidence="1 2">NCTC10783</strain>
    </source>
</reference>
<dbReference type="AlphaFoldDB" id="A0A3S4NKF8"/>
<dbReference type="InterPro" id="IPR008711">
    <property type="entry name" value="Recombinase_NinB"/>
</dbReference>
<protein>
    <submittedName>
        <fullName evidence="1">NinB family protein</fullName>
    </submittedName>
</protein>
<proteinExistence type="predicted"/>
<gene>
    <name evidence="1" type="ORF">NCTC10783_01599</name>
</gene>
<organism evidence="1 2">
    <name type="scientific">Pseudomonas fluorescens</name>
    <dbReference type="NCBI Taxonomy" id="294"/>
    <lineage>
        <taxon>Bacteria</taxon>
        <taxon>Pseudomonadati</taxon>
        <taxon>Pseudomonadota</taxon>
        <taxon>Gammaproteobacteria</taxon>
        <taxon>Pseudomonadales</taxon>
        <taxon>Pseudomonadaceae</taxon>
        <taxon>Pseudomonas</taxon>
    </lineage>
</organism>